<dbReference type="SUPFAM" id="SSF53335">
    <property type="entry name" value="S-adenosyl-L-methionine-dependent methyltransferases"/>
    <property type="match status" value="1"/>
</dbReference>
<organism evidence="1 2">
    <name type="scientific">Streptococcus thermophilus M17PTZA496</name>
    <dbReference type="NCBI Taxonomy" id="1433289"/>
    <lineage>
        <taxon>Bacteria</taxon>
        <taxon>Bacillati</taxon>
        <taxon>Bacillota</taxon>
        <taxon>Bacilli</taxon>
        <taxon>Lactobacillales</taxon>
        <taxon>Streptococcaceae</taxon>
        <taxon>Streptococcus</taxon>
    </lineage>
</organism>
<keyword evidence="1" id="KW-0489">Methyltransferase</keyword>
<dbReference type="Gene3D" id="3.40.50.150">
    <property type="entry name" value="Vaccinia Virus protein VP39"/>
    <property type="match status" value="1"/>
</dbReference>
<reference evidence="2" key="1">
    <citation type="submission" date="2013-12" db="EMBL/GenBank/DDBJ databases">
        <title>Genome sequences of Streptococcus thermophilus strains MTH17CL396 and M17PTZA496 isolated from Fontina cheese in Valle d'Aosta region (Italy).</title>
        <authorList>
            <person name="Treu L."/>
            <person name="Giacomini A."/>
            <person name="Corich V."/>
            <person name="Vendramin V."/>
            <person name="Bovo B."/>
        </authorList>
    </citation>
    <scope>NUCLEOTIDE SEQUENCE [LARGE SCALE GENOMIC DNA]</scope>
    <source>
        <strain evidence="2">M17PTZA496</strain>
    </source>
</reference>
<dbReference type="PATRIC" id="fig|1433289.7.peg.589"/>
<dbReference type="InterPro" id="IPR029063">
    <property type="entry name" value="SAM-dependent_MTases_sf"/>
</dbReference>
<dbReference type="EMBL" id="AZJT01000021">
    <property type="protein sequence ID" value="ETW91057.1"/>
    <property type="molecule type" value="Genomic_DNA"/>
</dbReference>
<dbReference type="Proteomes" id="UP000024559">
    <property type="component" value="Chromosome"/>
</dbReference>
<evidence type="ECO:0000313" key="2">
    <source>
        <dbReference type="Proteomes" id="UP000024559"/>
    </source>
</evidence>
<dbReference type="PANTHER" id="PTHR36112">
    <property type="entry name" value="RIBOSOMAL RNA SMALL SUBUNIT METHYLTRANSFERASE J"/>
    <property type="match status" value="1"/>
</dbReference>
<dbReference type="InterPro" id="IPR007536">
    <property type="entry name" value="16SrRNA_methylTrfase_J"/>
</dbReference>
<proteinExistence type="predicted"/>
<dbReference type="GO" id="GO:0008990">
    <property type="term" value="F:rRNA (guanine-N2-)-methyltransferase activity"/>
    <property type="evidence" value="ECO:0007669"/>
    <property type="project" value="InterPro"/>
</dbReference>
<dbReference type="Pfam" id="PF04445">
    <property type="entry name" value="SAM_MT"/>
    <property type="match status" value="1"/>
</dbReference>
<gene>
    <name evidence="1" type="ORF">X841_02940</name>
</gene>
<dbReference type="PANTHER" id="PTHR36112:SF1">
    <property type="entry name" value="RIBOSOMAL RNA SMALL SUBUNIT METHYLTRANSFERASE J"/>
    <property type="match status" value="1"/>
</dbReference>
<name>A0A0E2Q368_STRTR</name>
<keyword evidence="1" id="KW-0808">Transferase</keyword>
<dbReference type="AlphaFoldDB" id="A0A0E2Q368"/>
<protein>
    <submittedName>
        <fullName evidence="1">SAM-dependent methyltransferase</fullName>
    </submittedName>
</protein>
<sequence>MIITTSLRENESLIARAQELASELGADYQPRRKLSLSKCLERFGPFYLLYKDRLSFVNADASELIFHPDTAVLRLKAPHDALISLLGQSPKSILDTTMGLASDSLVMAAVGNRVTALESQEVIFQVVSRGLATYQTDNKQIEKAMQSIKAVKSDSLTFLKSQTDHSFDIIYADPMFSETIKESENLNAIKPLANGSRLTREWLDEAKRVGRERIIIKAHFRDSVFEELGFERQVRPNQKLHYGVMELIDTEY</sequence>
<dbReference type="RefSeq" id="WP_084828567.1">
    <property type="nucleotide sequence ID" value="NZ_CM002372.1"/>
</dbReference>
<comment type="caution">
    <text evidence="1">The sequence shown here is derived from an EMBL/GenBank/DDBJ whole genome shotgun (WGS) entry which is preliminary data.</text>
</comment>
<dbReference type="HOGENOM" id="CLU_093128_0_0_9"/>
<accession>A0A0E2Q368</accession>
<evidence type="ECO:0000313" key="1">
    <source>
        <dbReference type="EMBL" id="ETW91057.1"/>
    </source>
</evidence>